<name>D8P512_RALSL</name>
<reference evidence="1" key="2">
    <citation type="submission" date="2010-02" db="EMBL/GenBank/DDBJ databases">
        <authorList>
            <person name="Genoscope - CEA"/>
        </authorList>
    </citation>
    <scope>NUCLEOTIDE SEQUENCE</scope>
    <source>
        <strain evidence="1">CFBP2957</strain>
        <plasmid evidence="1">RCFBPv3_mp</plasmid>
    </source>
</reference>
<sequence length="126" mass="14067">MLTEKQIDFICDDLIYPFHFLWFAIGAEYGVSASQDDPSSFVSRRKDFLDLLRRLLQEGKLRLAKDGVFLTGSVDEQAAKFEASFPTSDADVDLGGAGTWFFTDECPAGAVWVTRGSEGEEVLEWT</sequence>
<proteinExistence type="predicted"/>
<keyword evidence="1" id="KW-0614">Plasmid</keyword>
<evidence type="ECO:0000313" key="1">
    <source>
        <dbReference type="EMBL" id="CBJ53998.1"/>
    </source>
</evidence>
<evidence type="ECO:0008006" key="2">
    <source>
        <dbReference type="Google" id="ProtNLM"/>
    </source>
</evidence>
<dbReference type="RefSeq" id="WP_013208491.1">
    <property type="nucleotide sequence ID" value="NC_014309.1"/>
</dbReference>
<dbReference type="AlphaFoldDB" id="D8P512"/>
<dbReference type="Gene3D" id="1.10.3510.10">
    <property type="entry name" value="NMB0513-like"/>
    <property type="match status" value="1"/>
</dbReference>
<dbReference type="InterPro" id="IPR023138">
    <property type="entry name" value="NMB0513-like_sf"/>
</dbReference>
<protein>
    <recommendedName>
        <fullName evidence="2">DUF596 domain-containing protein</fullName>
    </recommendedName>
</protein>
<geneLocation type="plasmid" evidence="1">
    <name>RCFBPv3_mp</name>
</geneLocation>
<reference evidence="1" key="1">
    <citation type="journal article" date="2010" name="BMC Genomics">
        <title>Genomes of three tomato pathogens within the Ralstonia solanacearum species complex reveal significant evolutionary divergence.</title>
        <authorList>
            <person name="Remenant B."/>
            <person name="Coupat-Goutaland B."/>
            <person name="Guidot A."/>
            <person name="Cellier G."/>
            <person name="Wicker E."/>
            <person name="Allen C."/>
            <person name="Fegan M."/>
            <person name="Pruvost O."/>
            <person name="Elbaz M."/>
            <person name="Calteau A."/>
            <person name="Salvignol G."/>
            <person name="Mornico D."/>
            <person name="Mangenot S."/>
            <person name="Barbe V."/>
            <person name="Medigue C."/>
            <person name="Prior P."/>
        </authorList>
    </citation>
    <scope>NUCLEOTIDE SEQUENCE [LARGE SCALE GENOMIC DNA]</scope>
    <source>
        <strain evidence="1">CFBP2957</strain>
        <plasmid evidence="1">RCFBPv3_mp</plasmid>
    </source>
</reference>
<dbReference type="Pfam" id="PF04591">
    <property type="entry name" value="DUF596"/>
    <property type="match status" value="1"/>
</dbReference>
<organism evidence="1">
    <name type="scientific">Ralstonia solanacearum CFBP2957</name>
    <dbReference type="NCBI Taxonomy" id="859656"/>
    <lineage>
        <taxon>Bacteria</taxon>
        <taxon>Pseudomonadati</taxon>
        <taxon>Pseudomonadota</taxon>
        <taxon>Betaproteobacteria</taxon>
        <taxon>Burkholderiales</taxon>
        <taxon>Burkholderiaceae</taxon>
        <taxon>Ralstonia</taxon>
        <taxon>Ralstonia solanacearum species complex</taxon>
    </lineage>
</organism>
<gene>
    <name evidence="1" type="ORF">RCFBP_mp20572</name>
</gene>
<accession>D8P512</accession>
<dbReference type="SUPFAM" id="SSF160472">
    <property type="entry name" value="NMB0513-like"/>
    <property type="match status" value="1"/>
</dbReference>
<dbReference type="EMBL" id="FP885907">
    <property type="protein sequence ID" value="CBJ53998.1"/>
    <property type="molecule type" value="Genomic_DNA"/>
</dbReference>
<dbReference type="InterPro" id="IPR007670">
    <property type="entry name" value="DUF596"/>
</dbReference>